<keyword evidence="8 9" id="KW-0472">Membrane</keyword>
<gene>
    <name evidence="10" type="ORF">TRFO_37976</name>
</gene>
<dbReference type="VEuPathDB" id="TrichDB:TRFO_37976"/>
<evidence type="ECO:0000256" key="6">
    <source>
        <dbReference type="ARBA" id="ARBA00022989"/>
    </source>
</evidence>
<dbReference type="PANTHER" id="PTHR13572:SF4">
    <property type="entry name" value="RE57134P"/>
    <property type="match status" value="1"/>
</dbReference>
<comment type="similarity">
    <text evidence="2">Belongs to the glycosyl hydrolase 99 family.</text>
</comment>
<keyword evidence="4" id="KW-0378">Hydrolase</keyword>
<name>A0A1J4JB59_9EUKA</name>
<feature type="transmembrane region" description="Helical" evidence="9">
    <location>
        <begin position="12"/>
        <end position="35"/>
    </location>
</feature>
<reference evidence="10" key="1">
    <citation type="submission" date="2016-10" db="EMBL/GenBank/DDBJ databases">
        <authorList>
            <person name="Benchimol M."/>
            <person name="Almeida L.G."/>
            <person name="Vasconcelos A.T."/>
            <person name="Perreira-Neves A."/>
            <person name="Rosa I.A."/>
            <person name="Tasca T."/>
            <person name="Bogo M.R."/>
            <person name="de Souza W."/>
        </authorList>
    </citation>
    <scope>NUCLEOTIDE SEQUENCE [LARGE SCALE GENOMIC DNA]</scope>
    <source>
        <strain evidence="10">K</strain>
    </source>
</reference>
<dbReference type="GO" id="GO:0000139">
    <property type="term" value="C:Golgi membrane"/>
    <property type="evidence" value="ECO:0007669"/>
    <property type="project" value="UniProtKB-SubCell"/>
</dbReference>
<dbReference type="Gene3D" id="3.20.20.80">
    <property type="entry name" value="Glycosidases"/>
    <property type="match status" value="1"/>
</dbReference>
<dbReference type="Proteomes" id="UP000179807">
    <property type="component" value="Unassembled WGS sequence"/>
</dbReference>
<evidence type="ECO:0000256" key="4">
    <source>
        <dbReference type="ARBA" id="ARBA00022801"/>
    </source>
</evidence>
<keyword evidence="3 9" id="KW-0812">Transmembrane</keyword>
<comment type="caution">
    <text evidence="10">The sequence shown here is derived from an EMBL/GenBank/DDBJ whole genome shotgun (WGS) entry which is preliminary data.</text>
</comment>
<accession>A0A1J4JB59</accession>
<dbReference type="GO" id="GO:0004559">
    <property type="term" value="F:alpha-mannosidase activity"/>
    <property type="evidence" value="ECO:0007669"/>
    <property type="project" value="TreeGrafter"/>
</dbReference>
<dbReference type="AlphaFoldDB" id="A0A1J4JB59"/>
<keyword evidence="5" id="KW-0735">Signal-anchor</keyword>
<dbReference type="RefSeq" id="XP_068349042.1">
    <property type="nucleotide sequence ID" value="XM_068511756.1"/>
</dbReference>
<dbReference type="EMBL" id="MLAK01001214">
    <property type="protein sequence ID" value="OHS95905.1"/>
    <property type="molecule type" value="Genomic_DNA"/>
</dbReference>
<dbReference type="InterPro" id="IPR026071">
    <property type="entry name" value="Glyco_Hydrolase_99"/>
</dbReference>
<dbReference type="GeneID" id="94846460"/>
<evidence type="ECO:0000256" key="3">
    <source>
        <dbReference type="ARBA" id="ARBA00022692"/>
    </source>
</evidence>
<dbReference type="Pfam" id="PF16317">
    <property type="entry name" value="Glyco_hydro_99"/>
    <property type="match status" value="1"/>
</dbReference>
<keyword evidence="6 9" id="KW-1133">Transmembrane helix</keyword>
<evidence type="ECO:0000313" key="10">
    <source>
        <dbReference type="EMBL" id="OHS95905.1"/>
    </source>
</evidence>
<sequence length="399" mass="46778">MVILKKKRSLIFLNFEVIQVVFIFLICISSAIIILCFGRPKSIFDDSSDSNFNQMEKNSGFSHQQVWMMYYNSFANIETDGHWGSWRYKNHPYELRFHEPPKEFPSCYFPKNGIYSSHDEKIITSHLQLIDSMKIDAIVVPWFGKNRTDIEHNNNITGFTATSMQLLFKNIKKYNVKIIPMIPNYEGRTLETVIKDIEEFDSLYYYSQNDSLYKYPDSNQSVIFIYDSQNLKKNYKMIKSDLNPKLYFGSGLSYDDFMCAFDDGFYGFITFFASNSISFCSSTKNWKSLSKISKKRNFEFIPTVSPGYNISAIDLWSSKQTCPRNCSEYYRSKWNEALNVKPNIIFINSFNGWREATNIEPAIEKGGFLFGGNDWCKNDSDYYIKETLSWVKRYKMNES</sequence>
<keyword evidence="7" id="KW-0333">Golgi apparatus</keyword>
<dbReference type="PANTHER" id="PTHR13572">
    <property type="entry name" value="ENDO-ALPHA-1,2-MANNOSIDASE"/>
    <property type="match status" value="1"/>
</dbReference>
<evidence type="ECO:0000256" key="1">
    <source>
        <dbReference type="ARBA" id="ARBA00004323"/>
    </source>
</evidence>
<evidence type="ECO:0000256" key="7">
    <source>
        <dbReference type="ARBA" id="ARBA00023034"/>
    </source>
</evidence>
<evidence type="ECO:0000313" key="11">
    <source>
        <dbReference type="Proteomes" id="UP000179807"/>
    </source>
</evidence>
<proteinExistence type="inferred from homology"/>
<evidence type="ECO:0000256" key="8">
    <source>
        <dbReference type="ARBA" id="ARBA00023136"/>
    </source>
</evidence>
<evidence type="ECO:0000256" key="5">
    <source>
        <dbReference type="ARBA" id="ARBA00022968"/>
    </source>
</evidence>
<evidence type="ECO:0000256" key="9">
    <source>
        <dbReference type="SAM" id="Phobius"/>
    </source>
</evidence>
<dbReference type="OrthoDB" id="406152at2759"/>
<protein>
    <submittedName>
        <fullName evidence="10">Glycoprotein endo-alpha-1,2-mannosidase</fullName>
    </submittedName>
</protein>
<comment type="subcellular location">
    <subcellularLocation>
        <location evidence="1">Golgi apparatus membrane</location>
        <topology evidence="1">Single-pass type II membrane protein</topology>
    </subcellularLocation>
</comment>
<keyword evidence="11" id="KW-1185">Reference proteome</keyword>
<evidence type="ECO:0000256" key="2">
    <source>
        <dbReference type="ARBA" id="ARBA00009559"/>
    </source>
</evidence>
<organism evidence="10 11">
    <name type="scientific">Tritrichomonas foetus</name>
    <dbReference type="NCBI Taxonomy" id="1144522"/>
    <lineage>
        <taxon>Eukaryota</taxon>
        <taxon>Metamonada</taxon>
        <taxon>Parabasalia</taxon>
        <taxon>Tritrichomonadida</taxon>
        <taxon>Tritrichomonadidae</taxon>
        <taxon>Tritrichomonas</taxon>
    </lineage>
</organism>